<feature type="transmembrane region" description="Helical" evidence="8">
    <location>
        <begin position="124"/>
        <end position="148"/>
    </location>
</feature>
<dbReference type="InterPro" id="IPR038770">
    <property type="entry name" value="Na+/solute_symporter_sf"/>
</dbReference>
<evidence type="ECO:0000256" key="7">
    <source>
        <dbReference type="ARBA" id="ARBA00023136"/>
    </source>
</evidence>
<evidence type="ECO:0000256" key="2">
    <source>
        <dbReference type="ARBA" id="ARBA00010110"/>
    </source>
</evidence>
<dbReference type="PANTHER" id="PTHR43057">
    <property type="entry name" value="ARSENITE EFFLUX TRANSPORTER"/>
    <property type="match status" value="1"/>
</dbReference>
<evidence type="ECO:0000256" key="1">
    <source>
        <dbReference type="ARBA" id="ARBA00004651"/>
    </source>
</evidence>
<feature type="transmembrane region" description="Helical" evidence="8">
    <location>
        <begin position="160"/>
        <end position="184"/>
    </location>
</feature>
<dbReference type="GO" id="GO:0015297">
    <property type="term" value="F:antiporter activity"/>
    <property type="evidence" value="ECO:0007669"/>
    <property type="project" value="InterPro"/>
</dbReference>
<evidence type="ECO:0000256" key="6">
    <source>
        <dbReference type="ARBA" id="ARBA00022989"/>
    </source>
</evidence>
<comment type="similarity">
    <text evidence="2">Belongs to the arsenical resistance-3 (ACR3) (TC 2.A.59) family.</text>
</comment>
<name>A0A2I2L2G8_9ACTN</name>
<dbReference type="Proteomes" id="UP000234331">
    <property type="component" value="Unassembled WGS sequence"/>
</dbReference>
<feature type="transmembrane region" description="Helical" evidence="8">
    <location>
        <begin position="289"/>
        <end position="307"/>
    </location>
</feature>
<dbReference type="AlphaFoldDB" id="A0A2I2L2G8"/>
<dbReference type="Gene3D" id="1.20.1530.20">
    <property type="match status" value="1"/>
</dbReference>
<accession>A0A2I2L2G8</accession>
<feature type="transmembrane region" description="Helical" evidence="8">
    <location>
        <begin position="224"/>
        <end position="245"/>
    </location>
</feature>
<dbReference type="PANTHER" id="PTHR43057:SF1">
    <property type="entry name" value="ARSENICAL-RESISTANCE PROTEIN 3"/>
    <property type="match status" value="1"/>
</dbReference>
<evidence type="ECO:0000313" key="9">
    <source>
        <dbReference type="EMBL" id="SNQ52114.1"/>
    </source>
</evidence>
<protein>
    <submittedName>
        <fullName evidence="9">Bile acid:sodium symporter</fullName>
    </submittedName>
</protein>
<organism evidence="9 10">
    <name type="scientific">Frankia canadensis</name>
    <dbReference type="NCBI Taxonomy" id="1836972"/>
    <lineage>
        <taxon>Bacteria</taxon>
        <taxon>Bacillati</taxon>
        <taxon>Actinomycetota</taxon>
        <taxon>Actinomycetes</taxon>
        <taxon>Frankiales</taxon>
        <taxon>Frankiaceae</taxon>
        <taxon>Frankia</taxon>
    </lineage>
</organism>
<feature type="transmembrane region" description="Helical" evidence="8">
    <location>
        <begin position="190"/>
        <end position="212"/>
    </location>
</feature>
<dbReference type="InterPro" id="IPR002657">
    <property type="entry name" value="BilAc:Na_symport/Acr3"/>
</dbReference>
<feature type="transmembrane region" description="Helical" evidence="8">
    <location>
        <begin position="38"/>
        <end position="59"/>
    </location>
</feature>
<evidence type="ECO:0000313" key="10">
    <source>
        <dbReference type="Proteomes" id="UP000234331"/>
    </source>
</evidence>
<gene>
    <name evidence="9" type="ORF">FRACA_920007</name>
</gene>
<keyword evidence="10" id="KW-1185">Reference proteome</keyword>
<feature type="transmembrane region" description="Helical" evidence="8">
    <location>
        <begin position="257"/>
        <end position="277"/>
    </location>
</feature>
<feature type="transmembrane region" description="Helical" evidence="8">
    <location>
        <begin position="65"/>
        <end position="83"/>
    </location>
</feature>
<evidence type="ECO:0000256" key="5">
    <source>
        <dbReference type="ARBA" id="ARBA00022692"/>
    </source>
</evidence>
<feature type="transmembrane region" description="Helical" evidence="8">
    <location>
        <begin position="313"/>
        <end position="335"/>
    </location>
</feature>
<keyword evidence="5 8" id="KW-0812">Transmembrane</keyword>
<dbReference type="GO" id="GO:0015104">
    <property type="term" value="F:antimonite transmembrane transporter activity"/>
    <property type="evidence" value="ECO:0007669"/>
    <property type="project" value="TreeGrafter"/>
</dbReference>
<sequence>MAGHTGWADAWRSRTVPHDADDPAARETFVGWMDRRQVAVYLVALAVGALVGLAAPGLGPSLEDAVNPVLGALLYVTFLQVPAAELVGSLRDRRFLTAALVVNFVVVPGVVAAMFSFLPGDQAVRLGVLLVLLCPCVDWVIVFTGLAGGSGRRLLAATPLLLVVQMLALPVFLFVFLGSALAHVVDIGPFVQAFLFLIVVPLALAWTTQAWATRRPAGQQASDAVSTAMVPLMAAVLVVVVASQLPKLHGHLGDVAAVVPFYVLFLAVMAFAGRAVARLFRLDVPGGRAVLFTGAARNSLVVLPLALALPDRFAVAAVVVVTQTLVEVLGMVAYVRLAPKLLPHDEPAAA</sequence>
<evidence type="ECO:0000256" key="8">
    <source>
        <dbReference type="SAM" id="Phobius"/>
    </source>
</evidence>
<keyword evidence="3" id="KW-0813">Transport</keyword>
<dbReference type="EMBL" id="FZMO01000561">
    <property type="protein sequence ID" value="SNQ52114.1"/>
    <property type="molecule type" value="Genomic_DNA"/>
</dbReference>
<feature type="transmembrane region" description="Helical" evidence="8">
    <location>
        <begin position="95"/>
        <end position="118"/>
    </location>
</feature>
<dbReference type="GO" id="GO:0005886">
    <property type="term" value="C:plasma membrane"/>
    <property type="evidence" value="ECO:0007669"/>
    <property type="project" value="UniProtKB-SubCell"/>
</dbReference>
<evidence type="ECO:0000256" key="3">
    <source>
        <dbReference type="ARBA" id="ARBA00022448"/>
    </source>
</evidence>
<dbReference type="GO" id="GO:0015105">
    <property type="term" value="F:arsenite transmembrane transporter activity"/>
    <property type="evidence" value="ECO:0007669"/>
    <property type="project" value="TreeGrafter"/>
</dbReference>
<keyword evidence="4" id="KW-1003">Cell membrane</keyword>
<keyword evidence="6 8" id="KW-1133">Transmembrane helix</keyword>
<evidence type="ECO:0000256" key="4">
    <source>
        <dbReference type="ARBA" id="ARBA00022475"/>
    </source>
</evidence>
<comment type="subcellular location">
    <subcellularLocation>
        <location evidence="1">Cell membrane</location>
        <topology evidence="1">Multi-pass membrane protein</topology>
    </subcellularLocation>
</comment>
<dbReference type="InterPro" id="IPR004706">
    <property type="entry name" value="Arsenical-R_Acr3"/>
</dbReference>
<reference evidence="9 10" key="1">
    <citation type="submission" date="2017-06" db="EMBL/GenBank/DDBJ databases">
        <authorList>
            <person name="Kim H.J."/>
            <person name="Triplett B.A."/>
        </authorList>
    </citation>
    <scope>NUCLEOTIDE SEQUENCE [LARGE SCALE GENOMIC DNA]</scope>
    <source>
        <strain evidence="9">FRACA_ARgP5</strain>
    </source>
</reference>
<proteinExistence type="inferred from homology"/>
<dbReference type="Pfam" id="PF01758">
    <property type="entry name" value="SBF"/>
    <property type="match status" value="1"/>
</dbReference>
<keyword evidence="7 8" id="KW-0472">Membrane</keyword>